<dbReference type="SUPFAM" id="SSF55961">
    <property type="entry name" value="Bet v1-like"/>
    <property type="match status" value="1"/>
</dbReference>
<proteinExistence type="predicted"/>
<evidence type="ECO:0008006" key="3">
    <source>
        <dbReference type="Google" id="ProtNLM"/>
    </source>
</evidence>
<dbReference type="AlphaFoldDB" id="A0A1H1MFR4"/>
<keyword evidence="2" id="KW-1185">Reference proteome</keyword>
<reference evidence="1 2" key="1">
    <citation type="submission" date="2016-10" db="EMBL/GenBank/DDBJ databases">
        <authorList>
            <person name="Varghese N."/>
            <person name="Submissions S."/>
        </authorList>
    </citation>
    <scope>NUCLEOTIDE SEQUENCE [LARGE SCALE GENOMIC DNA]</scope>
    <source>
        <strain evidence="1 2">RHA_55</strain>
    </source>
</reference>
<evidence type="ECO:0000313" key="2">
    <source>
        <dbReference type="Proteomes" id="UP000198963"/>
    </source>
</evidence>
<dbReference type="EMBL" id="LT629774">
    <property type="protein sequence ID" value="SDR85598.1"/>
    <property type="molecule type" value="Genomic_DNA"/>
</dbReference>
<gene>
    <name evidence="1" type="ORF">SAMN04489797_0307</name>
</gene>
<dbReference type="Proteomes" id="UP000198963">
    <property type="component" value="Chromosome I"/>
</dbReference>
<protein>
    <recommendedName>
        <fullName evidence="3">Polyketide cyclase / dehydrase and lipid transport</fullName>
    </recommendedName>
</protein>
<dbReference type="InterPro" id="IPR023393">
    <property type="entry name" value="START-like_dom_sf"/>
</dbReference>
<name>A0A1H1MFR4_9FLAO</name>
<accession>A0A1H1MFR4</accession>
<organism evidence="1 2">
    <name type="scientific">Winogradskyella sediminis</name>
    <dbReference type="NCBI Taxonomy" id="1382466"/>
    <lineage>
        <taxon>Bacteria</taxon>
        <taxon>Pseudomonadati</taxon>
        <taxon>Bacteroidota</taxon>
        <taxon>Flavobacteriia</taxon>
        <taxon>Flavobacteriales</taxon>
        <taxon>Flavobacteriaceae</taxon>
        <taxon>Winogradskyella</taxon>
    </lineage>
</organism>
<evidence type="ECO:0000313" key="1">
    <source>
        <dbReference type="EMBL" id="SDR85598.1"/>
    </source>
</evidence>
<dbReference type="STRING" id="1249933.SAMN04489797_0307"/>
<dbReference type="Gene3D" id="3.30.530.20">
    <property type="match status" value="1"/>
</dbReference>
<sequence>MKYTSEILINESISEVIKKYSSAANLKHWQAGLVSTEHISGNPSEIGATMRLIFSFGKRKMEIIETVTKQDFPNELHLTYTTNGVRNVQENYFKVLENNTTKWISKTECQPTSFKMSVMLFLMPGLFKKQTETYMNNFKNFVEQGTSIC</sequence>
<dbReference type="RefSeq" id="WP_092443567.1">
    <property type="nucleotide sequence ID" value="NZ_LT629774.1"/>
</dbReference>